<gene>
    <name evidence="3" type="ORF">RYX45_01560</name>
</gene>
<organism evidence="3 4">
    <name type="scientific">Alkalihalophilus pseudofirmus</name>
    <name type="common">Bacillus pseudofirmus</name>
    <dbReference type="NCBI Taxonomy" id="79885"/>
    <lineage>
        <taxon>Bacteria</taxon>
        <taxon>Bacillati</taxon>
        <taxon>Bacillota</taxon>
        <taxon>Bacilli</taxon>
        <taxon>Bacillales</taxon>
        <taxon>Bacillaceae</taxon>
        <taxon>Alkalihalophilus</taxon>
    </lineage>
</organism>
<sequence>MIKLFTAFIAISFFLTIINTTLYSYLEGNNYALLTIFLINTVCLALVSVFFVKGKDSNNVDSDESTVSVVEKSVEVFIRVLIFFLPIVVLIGLYMISSLGVLQLDSANNWVSFILSIAAFIMSLITLWQSQGTYNRIFDALDEIKTKTISIEKDTASVKEEQSRIKIAASNKEELGLKSAIVETAEEKEAEKKGNSVDEGEQLKNAMKSSGE</sequence>
<feature type="transmembrane region" description="Helical" evidence="2">
    <location>
        <begin position="7"/>
        <end position="26"/>
    </location>
</feature>
<feature type="transmembrane region" description="Helical" evidence="2">
    <location>
        <begin position="76"/>
        <end position="97"/>
    </location>
</feature>
<dbReference type="EMBL" id="JAWJAY010000001">
    <property type="protein sequence ID" value="MDV2883850.1"/>
    <property type="molecule type" value="Genomic_DNA"/>
</dbReference>
<feature type="region of interest" description="Disordered" evidence="1">
    <location>
        <begin position="188"/>
        <end position="212"/>
    </location>
</feature>
<keyword evidence="2" id="KW-1133">Transmembrane helix</keyword>
<evidence type="ECO:0000313" key="3">
    <source>
        <dbReference type="EMBL" id="MDV2883850.1"/>
    </source>
</evidence>
<evidence type="ECO:0000256" key="1">
    <source>
        <dbReference type="SAM" id="MobiDB-lite"/>
    </source>
</evidence>
<dbReference type="AlphaFoldDB" id="A0AAJ2NMJ9"/>
<accession>A0AAJ2NMJ9</accession>
<keyword evidence="2" id="KW-0472">Membrane</keyword>
<dbReference type="Proteomes" id="UP001285636">
    <property type="component" value="Unassembled WGS sequence"/>
</dbReference>
<reference evidence="3" key="1">
    <citation type="submission" date="2023-10" db="EMBL/GenBank/DDBJ databases">
        <title>Screening of Alkalihalophilus pseudofirmusBZ-TG-HK211 and Its Alleviation of Salt Stress on Rapeseed Growth.</title>
        <authorList>
            <person name="Zhao B."/>
            <person name="Guo T."/>
        </authorList>
    </citation>
    <scope>NUCLEOTIDE SEQUENCE</scope>
    <source>
        <strain evidence="3">BZ-TG-HK211</strain>
    </source>
</reference>
<name>A0AAJ2NMJ9_ALKPS</name>
<evidence type="ECO:0000256" key="2">
    <source>
        <dbReference type="SAM" id="Phobius"/>
    </source>
</evidence>
<proteinExistence type="predicted"/>
<dbReference type="RefSeq" id="WP_323465693.1">
    <property type="nucleotide sequence ID" value="NZ_CP144224.1"/>
</dbReference>
<keyword evidence="2" id="KW-0812">Transmembrane</keyword>
<feature type="transmembrane region" description="Helical" evidence="2">
    <location>
        <begin position="32"/>
        <end position="52"/>
    </location>
</feature>
<comment type="caution">
    <text evidence="3">The sequence shown here is derived from an EMBL/GenBank/DDBJ whole genome shotgun (WGS) entry which is preliminary data.</text>
</comment>
<protein>
    <submittedName>
        <fullName evidence="3">Uncharacterized protein</fullName>
    </submittedName>
</protein>
<feature type="transmembrane region" description="Helical" evidence="2">
    <location>
        <begin position="109"/>
        <end position="128"/>
    </location>
</feature>
<evidence type="ECO:0000313" key="4">
    <source>
        <dbReference type="Proteomes" id="UP001285636"/>
    </source>
</evidence>